<evidence type="ECO:0000256" key="1">
    <source>
        <dbReference type="ARBA" id="ARBA00022741"/>
    </source>
</evidence>
<dbReference type="InterPro" id="IPR033875">
    <property type="entry name" value="FlhG"/>
</dbReference>
<dbReference type="CDD" id="cd02038">
    <property type="entry name" value="FlhG-like"/>
    <property type="match status" value="1"/>
</dbReference>
<dbReference type="EMBL" id="WBUI01000031">
    <property type="protein sequence ID" value="KAB2929448.1"/>
    <property type="molecule type" value="Genomic_DNA"/>
</dbReference>
<dbReference type="GO" id="GO:0005829">
    <property type="term" value="C:cytosol"/>
    <property type="evidence" value="ECO:0007669"/>
    <property type="project" value="TreeGrafter"/>
</dbReference>
<keyword evidence="1" id="KW-0547">Nucleotide-binding</keyword>
<organism evidence="4 5">
    <name type="scientific">Leptonema illini</name>
    <dbReference type="NCBI Taxonomy" id="183"/>
    <lineage>
        <taxon>Bacteria</taxon>
        <taxon>Pseudomonadati</taxon>
        <taxon>Spirochaetota</taxon>
        <taxon>Spirochaetia</taxon>
        <taxon>Leptospirales</taxon>
        <taxon>Leptospiraceae</taxon>
        <taxon>Leptonema</taxon>
    </lineage>
</organism>
<comment type="caution">
    <text evidence="4">The sequence shown here is derived from an EMBL/GenBank/DDBJ whole genome shotgun (WGS) entry which is preliminary data.</text>
</comment>
<evidence type="ECO:0000259" key="3">
    <source>
        <dbReference type="Pfam" id="PF13614"/>
    </source>
</evidence>
<dbReference type="Gene3D" id="3.40.50.300">
    <property type="entry name" value="P-loop containing nucleotide triphosphate hydrolases"/>
    <property type="match status" value="1"/>
</dbReference>
<reference evidence="4 5" key="1">
    <citation type="submission" date="2019-10" db="EMBL/GenBank/DDBJ databases">
        <title>Extracellular Electron Transfer in a Candidatus Methanoperedens spp. Enrichment Culture.</title>
        <authorList>
            <person name="Berger S."/>
            <person name="Rangel Shaw D."/>
            <person name="Berben T."/>
            <person name="In 'T Zandt M."/>
            <person name="Frank J."/>
            <person name="Reimann J."/>
            <person name="Jetten M.S.M."/>
            <person name="Welte C.U."/>
        </authorList>
    </citation>
    <scope>NUCLEOTIDE SEQUENCE [LARGE SCALE GENOMIC DNA]</scope>
    <source>
        <strain evidence="4">SB12</strain>
    </source>
</reference>
<proteinExistence type="predicted"/>
<keyword evidence="2" id="KW-0067">ATP-binding</keyword>
<dbReference type="GO" id="GO:0051782">
    <property type="term" value="P:negative regulation of cell division"/>
    <property type="evidence" value="ECO:0007669"/>
    <property type="project" value="TreeGrafter"/>
</dbReference>
<evidence type="ECO:0000256" key="2">
    <source>
        <dbReference type="ARBA" id="ARBA00022840"/>
    </source>
</evidence>
<dbReference type="Pfam" id="PF13614">
    <property type="entry name" value="AAA_31"/>
    <property type="match status" value="1"/>
</dbReference>
<feature type="domain" description="AAA" evidence="3">
    <location>
        <begin position="53"/>
        <end position="210"/>
    </location>
</feature>
<dbReference type="PANTHER" id="PTHR43384">
    <property type="entry name" value="SEPTUM SITE-DETERMINING PROTEIN MIND HOMOLOG, CHLOROPLASTIC-RELATED"/>
    <property type="match status" value="1"/>
</dbReference>
<protein>
    <submittedName>
        <fullName evidence="4">MinD/ParA family protein</fullName>
    </submittedName>
</protein>
<dbReference type="GO" id="GO:0005524">
    <property type="term" value="F:ATP binding"/>
    <property type="evidence" value="ECO:0007669"/>
    <property type="project" value="UniProtKB-KW"/>
</dbReference>
<name>A0A833GXW4_9LEPT</name>
<accession>A0A833GXW4</accession>
<dbReference type="Proteomes" id="UP000460298">
    <property type="component" value="Unassembled WGS sequence"/>
</dbReference>
<sequence>MYYLEQAAGLRLANAGRLLQSSSLLMEQTMDLSESTETTTGREIQAAPRDETRVIAITSGKGGVGKTTVSVNLAISMARMGKKVLLMDGDLGLANVNVLLGIIPEHNIYEVIKGKKRIQDVILRTNYGIDLLAGASGITQLANLNDEQRENFLRGLEELKGYDILIIDTGAGVGANVVGLVKPADEVLIVTTPEPTSITDAYGMIKSIVVNRQDKRIKLLVNRVDSAVEAKRVADRLISISSQFLKAEVESLGFIFEEEIVQKSIRNQRPYVVVYPGSKSSACVQHIAMRLLNVDTDDAENAGIGNFFTKLAHFFGGDTKKETSD</sequence>
<evidence type="ECO:0000313" key="5">
    <source>
        <dbReference type="Proteomes" id="UP000460298"/>
    </source>
</evidence>
<dbReference type="GO" id="GO:0016887">
    <property type="term" value="F:ATP hydrolysis activity"/>
    <property type="evidence" value="ECO:0007669"/>
    <property type="project" value="TreeGrafter"/>
</dbReference>
<dbReference type="InterPro" id="IPR050625">
    <property type="entry name" value="ParA/MinD_ATPase"/>
</dbReference>
<dbReference type="PANTHER" id="PTHR43384:SF4">
    <property type="entry name" value="CELLULOSE BIOSYNTHESIS PROTEIN BCSQ-RELATED"/>
    <property type="match status" value="1"/>
</dbReference>
<dbReference type="SUPFAM" id="SSF52540">
    <property type="entry name" value="P-loop containing nucleoside triphosphate hydrolases"/>
    <property type="match status" value="1"/>
</dbReference>
<evidence type="ECO:0000313" key="4">
    <source>
        <dbReference type="EMBL" id="KAB2929448.1"/>
    </source>
</evidence>
<dbReference type="InterPro" id="IPR027417">
    <property type="entry name" value="P-loop_NTPase"/>
</dbReference>
<dbReference type="InterPro" id="IPR025669">
    <property type="entry name" value="AAA_dom"/>
</dbReference>
<dbReference type="GO" id="GO:0009898">
    <property type="term" value="C:cytoplasmic side of plasma membrane"/>
    <property type="evidence" value="ECO:0007669"/>
    <property type="project" value="TreeGrafter"/>
</dbReference>
<dbReference type="AlphaFoldDB" id="A0A833GXW4"/>
<gene>
    <name evidence="4" type="ORF">F9K24_19940</name>
</gene>